<keyword evidence="8" id="KW-1185">Reference proteome</keyword>
<dbReference type="Proteomes" id="UP000774958">
    <property type="component" value="Unassembled WGS sequence"/>
</dbReference>
<keyword evidence="4 5" id="KW-0472">Membrane</keyword>
<organism evidence="7 8">
    <name type="scientific">Aeromonas schubertii</name>
    <dbReference type="NCBI Taxonomy" id="652"/>
    <lineage>
        <taxon>Bacteria</taxon>
        <taxon>Pseudomonadati</taxon>
        <taxon>Pseudomonadota</taxon>
        <taxon>Gammaproteobacteria</taxon>
        <taxon>Aeromonadales</taxon>
        <taxon>Aeromonadaceae</taxon>
        <taxon>Aeromonas</taxon>
    </lineage>
</organism>
<evidence type="ECO:0000313" key="8">
    <source>
        <dbReference type="Proteomes" id="UP000774958"/>
    </source>
</evidence>
<evidence type="ECO:0000313" key="7">
    <source>
        <dbReference type="EMBL" id="MBZ6065522.1"/>
    </source>
</evidence>
<accession>A0ABS7V809</accession>
<sequence length="189" mass="20965">MLPLTLGLLLFALLHLYPALSPGHRAHLLTRLGEQRYKGLFSLGVLVAFGLIFAGWRTIQPDPLYAPPAWGLPVAMGMLPLGVWLVCCSLGPNHVRKWLRHPQLLGFLLWALAHLLVNQEGRSLLLFGSLTLWALLNLLLIIRRDGWRSTVSQADWRADLASLMATIALLALLQLGGHQWLTGIPLLAR</sequence>
<evidence type="ECO:0000256" key="5">
    <source>
        <dbReference type="SAM" id="Phobius"/>
    </source>
</evidence>
<feature type="transmembrane region" description="Helical" evidence="5">
    <location>
        <begin position="71"/>
        <end position="92"/>
    </location>
</feature>
<protein>
    <submittedName>
        <fullName evidence="7">NnrU family protein</fullName>
    </submittedName>
</protein>
<evidence type="ECO:0000256" key="4">
    <source>
        <dbReference type="ARBA" id="ARBA00023136"/>
    </source>
</evidence>
<name>A0ABS7V809_9GAMM</name>
<dbReference type="InterPro" id="IPR009915">
    <property type="entry name" value="NnrU_dom"/>
</dbReference>
<evidence type="ECO:0000256" key="2">
    <source>
        <dbReference type="ARBA" id="ARBA00022692"/>
    </source>
</evidence>
<evidence type="ECO:0000259" key="6">
    <source>
        <dbReference type="Pfam" id="PF07298"/>
    </source>
</evidence>
<proteinExistence type="predicted"/>
<keyword evidence="3 5" id="KW-1133">Transmembrane helix</keyword>
<feature type="transmembrane region" description="Helical" evidence="5">
    <location>
        <begin position="124"/>
        <end position="142"/>
    </location>
</feature>
<dbReference type="RefSeq" id="WP_224162301.1">
    <property type="nucleotide sequence ID" value="NZ_JAIRBT010000005.1"/>
</dbReference>
<feature type="transmembrane region" description="Helical" evidence="5">
    <location>
        <begin position="98"/>
        <end position="117"/>
    </location>
</feature>
<comment type="subcellular location">
    <subcellularLocation>
        <location evidence="1">Membrane</location>
        <topology evidence="1">Multi-pass membrane protein</topology>
    </subcellularLocation>
</comment>
<gene>
    <name evidence="7" type="ORF">LA374_04730</name>
</gene>
<feature type="domain" description="NnrU" evidence="6">
    <location>
        <begin position="4"/>
        <end position="185"/>
    </location>
</feature>
<dbReference type="Pfam" id="PF07298">
    <property type="entry name" value="NnrU"/>
    <property type="match status" value="1"/>
</dbReference>
<dbReference type="EMBL" id="JAIRBT010000005">
    <property type="protein sequence ID" value="MBZ6065522.1"/>
    <property type="molecule type" value="Genomic_DNA"/>
</dbReference>
<evidence type="ECO:0000256" key="3">
    <source>
        <dbReference type="ARBA" id="ARBA00022989"/>
    </source>
</evidence>
<comment type="caution">
    <text evidence="7">The sequence shown here is derived from an EMBL/GenBank/DDBJ whole genome shotgun (WGS) entry which is preliminary data.</text>
</comment>
<feature type="transmembrane region" description="Helical" evidence="5">
    <location>
        <begin position="39"/>
        <end position="59"/>
    </location>
</feature>
<evidence type="ECO:0000256" key="1">
    <source>
        <dbReference type="ARBA" id="ARBA00004141"/>
    </source>
</evidence>
<feature type="transmembrane region" description="Helical" evidence="5">
    <location>
        <begin position="162"/>
        <end position="188"/>
    </location>
</feature>
<reference evidence="7 8" key="1">
    <citation type="submission" date="2021-09" db="EMBL/GenBank/DDBJ databases">
        <title>Aeromonas schubertii isolated from Asian sea bass.</title>
        <authorList>
            <person name="Pinpimai K."/>
        </authorList>
    </citation>
    <scope>NUCLEOTIDE SEQUENCE [LARGE SCALE GENOMIC DNA]</scope>
    <source>
        <strain evidence="7 8">CHULA2021a</strain>
    </source>
</reference>
<keyword evidence="2 5" id="KW-0812">Transmembrane</keyword>